<accession>A0A7J7LZS5</accession>
<protein>
    <submittedName>
        <fullName evidence="1">Uncharacterized protein</fullName>
    </submittedName>
</protein>
<dbReference type="Proteomes" id="UP000541444">
    <property type="component" value="Unassembled WGS sequence"/>
</dbReference>
<dbReference type="PANTHER" id="PTHR43379">
    <property type="entry name" value="CYSTATHIONINE GAMMA-SYNTHASE"/>
    <property type="match status" value="1"/>
</dbReference>
<dbReference type="PANTHER" id="PTHR43379:SF1">
    <property type="entry name" value="CYSTATHIONINE GAMMA-SYNTHASE 1, CHLOROPLASTIC-RELATED"/>
    <property type="match status" value="1"/>
</dbReference>
<organism evidence="1 2">
    <name type="scientific">Kingdonia uniflora</name>
    <dbReference type="NCBI Taxonomy" id="39325"/>
    <lineage>
        <taxon>Eukaryota</taxon>
        <taxon>Viridiplantae</taxon>
        <taxon>Streptophyta</taxon>
        <taxon>Embryophyta</taxon>
        <taxon>Tracheophyta</taxon>
        <taxon>Spermatophyta</taxon>
        <taxon>Magnoliopsida</taxon>
        <taxon>Ranunculales</taxon>
        <taxon>Circaeasteraceae</taxon>
        <taxon>Kingdonia</taxon>
    </lineage>
</organism>
<evidence type="ECO:0000313" key="1">
    <source>
        <dbReference type="EMBL" id="KAF6148146.1"/>
    </source>
</evidence>
<sequence>MAISGLARVYLPSFECRSDPDFSGNEKPSCGKPNSVPIRSRSGLFGLNSSLILRFPPKFVRQLSNKARRNCSNIGVAQVVAASWSNNNNVPNVAAAVDVVAEEIGNDENVVVVGDDESVVGIGGGGCNGDSSNDVIVQLADLAALKASFLCSDGSIAVHAGERLGRGISTDGITTPVVNTSAYWFKNSDELVDFKMIVLTSPTGFPLIADAVEVGVGVTVAGAVKDENPEDFSLASTLRAISIISDKDCGENKIISSEYFVRPKRK</sequence>
<dbReference type="GO" id="GO:0009086">
    <property type="term" value="P:methionine biosynthetic process"/>
    <property type="evidence" value="ECO:0007669"/>
    <property type="project" value="InterPro"/>
</dbReference>
<reference evidence="1 2" key="1">
    <citation type="journal article" date="2020" name="IScience">
        <title>Genome Sequencing of the Endangered Kingdonia uniflora (Circaeasteraceae, Ranunculales) Reveals Potential Mechanisms of Evolutionary Specialization.</title>
        <authorList>
            <person name="Sun Y."/>
            <person name="Deng T."/>
            <person name="Zhang A."/>
            <person name="Moore M.J."/>
            <person name="Landis J.B."/>
            <person name="Lin N."/>
            <person name="Zhang H."/>
            <person name="Zhang X."/>
            <person name="Huang J."/>
            <person name="Zhang X."/>
            <person name="Sun H."/>
            <person name="Wang H."/>
        </authorList>
    </citation>
    <scope>NUCLEOTIDE SEQUENCE [LARGE SCALE GENOMIC DNA]</scope>
    <source>
        <strain evidence="1">TB1705</strain>
        <tissue evidence="1">Leaf</tissue>
    </source>
</reference>
<gene>
    <name evidence="1" type="ORF">GIB67_011921</name>
</gene>
<dbReference type="AlphaFoldDB" id="A0A7J7LZS5"/>
<proteinExistence type="predicted"/>
<dbReference type="GO" id="GO:0009507">
    <property type="term" value="C:chloroplast"/>
    <property type="evidence" value="ECO:0007669"/>
    <property type="project" value="TreeGrafter"/>
</dbReference>
<name>A0A7J7LZS5_9MAGN</name>
<evidence type="ECO:0000313" key="2">
    <source>
        <dbReference type="Proteomes" id="UP000541444"/>
    </source>
</evidence>
<dbReference type="InterPro" id="IPR044639">
    <property type="entry name" value="CGS1/2"/>
</dbReference>
<comment type="caution">
    <text evidence="1">The sequence shown here is derived from an EMBL/GenBank/DDBJ whole genome shotgun (WGS) entry which is preliminary data.</text>
</comment>
<dbReference type="GO" id="GO:0003962">
    <property type="term" value="F:cystathionine gamma-synthase activity"/>
    <property type="evidence" value="ECO:0007669"/>
    <property type="project" value="InterPro"/>
</dbReference>
<dbReference type="InterPro" id="IPR015421">
    <property type="entry name" value="PyrdxlP-dep_Trfase_major"/>
</dbReference>
<dbReference type="Gene3D" id="3.40.640.10">
    <property type="entry name" value="Type I PLP-dependent aspartate aminotransferase-like (Major domain)"/>
    <property type="match status" value="1"/>
</dbReference>
<dbReference type="OrthoDB" id="1939145at2759"/>
<keyword evidence="2" id="KW-1185">Reference proteome</keyword>
<dbReference type="EMBL" id="JACGCM010001854">
    <property type="protein sequence ID" value="KAF6148146.1"/>
    <property type="molecule type" value="Genomic_DNA"/>
</dbReference>